<evidence type="ECO:0000256" key="4">
    <source>
        <dbReference type="ARBA" id="ARBA00023242"/>
    </source>
</evidence>
<feature type="domain" description="RFX-type winged-helix" evidence="6">
    <location>
        <begin position="440"/>
        <end position="545"/>
    </location>
</feature>
<dbReference type="VEuPathDB" id="FungiDB:PGUG_05151"/>
<dbReference type="STRING" id="294746.A5DPF0"/>
<feature type="compositionally biased region" description="Low complexity" evidence="5">
    <location>
        <begin position="31"/>
        <end position="42"/>
    </location>
</feature>
<organism evidence="7 8">
    <name type="scientific">Meyerozyma guilliermondii (strain ATCC 6260 / CBS 566 / DSM 6381 / JCM 1539 / NBRC 10279 / NRRL Y-324)</name>
    <name type="common">Yeast</name>
    <name type="synonym">Candida guilliermondii</name>
    <dbReference type="NCBI Taxonomy" id="294746"/>
    <lineage>
        <taxon>Eukaryota</taxon>
        <taxon>Fungi</taxon>
        <taxon>Dikarya</taxon>
        <taxon>Ascomycota</taxon>
        <taxon>Saccharomycotina</taxon>
        <taxon>Pichiomycetes</taxon>
        <taxon>Debaryomycetaceae</taxon>
        <taxon>Meyerozyma</taxon>
    </lineage>
</organism>
<keyword evidence="3" id="KW-0804">Transcription</keyword>
<dbReference type="HOGENOM" id="CLU_442787_0_0_1"/>
<dbReference type="InParanoid" id="A5DPF0"/>
<dbReference type="PANTHER" id="PTHR22970">
    <property type="entry name" value="AT-RICH INTERACTIVE DOMAIN-CONTAINING PROTEIN 2"/>
    <property type="match status" value="1"/>
</dbReference>
<dbReference type="AlphaFoldDB" id="A5DPF0"/>
<dbReference type="InterPro" id="IPR003150">
    <property type="entry name" value="DNA-bd_RFX"/>
</dbReference>
<dbReference type="GO" id="GO:0006355">
    <property type="term" value="P:regulation of DNA-templated transcription"/>
    <property type="evidence" value="ECO:0007669"/>
    <property type="project" value="InterPro"/>
</dbReference>
<keyword evidence="8" id="KW-1185">Reference proteome</keyword>
<feature type="compositionally biased region" description="Basic residues" evidence="5">
    <location>
        <begin position="1"/>
        <end position="22"/>
    </location>
</feature>
<dbReference type="EMBL" id="CH408160">
    <property type="protein sequence ID" value="EDK41053.2"/>
    <property type="molecule type" value="Genomic_DNA"/>
</dbReference>
<evidence type="ECO:0000256" key="5">
    <source>
        <dbReference type="SAM" id="MobiDB-lite"/>
    </source>
</evidence>
<evidence type="ECO:0000256" key="3">
    <source>
        <dbReference type="ARBA" id="ARBA00023163"/>
    </source>
</evidence>
<keyword evidence="4" id="KW-0539">Nucleus</keyword>
<dbReference type="PANTHER" id="PTHR22970:SF14">
    <property type="entry name" value="AT-RICH INTERACTIVE DOMAIN-CONTAINING PROTEIN 2"/>
    <property type="match status" value="1"/>
</dbReference>
<dbReference type="GO" id="GO:0003677">
    <property type="term" value="F:DNA binding"/>
    <property type="evidence" value="ECO:0007669"/>
    <property type="project" value="InterPro"/>
</dbReference>
<dbReference type="GO" id="GO:0006325">
    <property type="term" value="P:chromatin organization"/>
    <property type="evidence" value="ECO:0007669"/>
    <property type="project" value="UniProtKB-KW"/>
</dbReference>
<accession>A5DPF0</accession>
<keyword evidence="1" id="KW-0156">Chromatin regulator</keyword>
<evidence type="ECO:0000256" key="1">
    <source>
        <dbReference type="ARBA" id="ARBA00022853"/>
    </source>
</evidence>
<dbReference type="OrthoDB" id="338531at2759"/>
<dbReference type="FunCoup" id="A5DPF0">
    <property type="interactions" value="280"/>
</dbReference>
<gene>
    <name evidence="7" type="ORF">PGUG_05151</name>
</gene>
<dbReference type="Proteomes" id="UP000001997">
    <property type="component" value="Unassembled WGS sequence"/>
</dbReference>
<evidence type="ECO:0000313" key="7">
    <source>
        <dbReference type="EMBL" id="EDK41053.2"/>
    </source>
</evidence>
<proteinExistence type="predicted"/>
<name>A5DPF0_PICGU</name>
<evidence type="ECO:0000256" key="2">
    <source>
        <dbReference type="ARBA" id="ARBA00023015"/>
    </source>
</evidence>
<dbReference type="KEGG" id="pgu:PGUG_05151"/>
<dbReference type="PROSITE" id="PS51526">
    <property type="entry name" value="RFX_DBD"/>
    <property type="match status" value="1"/>
</dbReference>
<dbReference type="OMA" id="DLINQQW"/>
<keyword evidence="2" id="KW-0805">Transcription regulation</keyword>
<feature type="region of interest" description="Disordered" evidence="5">
    <location>
        <begin position="1"/>
        <end position="42"/>
    </location>
</feature>
<dbReference type="GO" id="GO:0016586">
    <property type="term" value="C:RSC-type complex"/>
    <property type="evidence" value="ECO:0007669"/>
    <property type="project" value="TreeGrafter"/>
</dbReference>
<dbReference type="GeneID" id="5124944"/>
<dbReference type="RefSeq" id="XP_001483196.2">
    <property type="nucleotide sequence ID" value="XM_001483146.1"/>
</dbReference>
<evidence type="ECO:0000313" key="8">
    <source>
        <dbReference type="Proteomes" id="UP000001997"/>
    </source>
</evidence>
<dbReference type="eggNOG" id="ENOG502QVTM">
    <property type="taxonomic scope" value="Eukaryota"/>
</dbReference>
<protein>
    <recommendedName>
        <fullName evidence="6">RFX-type winged-helix domain-containing protein</fullName>
    </recommendedName>
</protein>
<evidence type="ECO:0000259" key="6">
    <source>
        <dbReference type="PROSITE" id="PS51526"/>
    </source>
</evidence>
<sequence>MKKPKKHKIHKNSQRLTKKHKIAQSNKLRQNPTSSHSNLSTSSHSPYLLSLFHIHTPAPKTKLRTATTPIMANPISVTSSRHTTSLDGALSGHLQNSFIGTGNPGVSVMSRVLMSLRSGIDTEIVWALSTLTEYSSTNTSLLNLESAEFVGHELMNYFFRPYALINEGNPVTRAQISQSCDALLSLRNLCQDLINQQWLSQSKAFKKHATEVVKFCSGWLYGSTVHEPHLQPFENEFIETFNHLLDLLEILSCYYIDNTKNDQLVQQILALSLVAREKNVVVSTLTILTHLLYTRDDKPEDDVEKTPNNCIDAITINHLETFANYLLIADNELALAALNFFNQYLSSDTFHPSHAHSVRSSRGERLSLLLQLKSTKTIFEIFVKQLPRLIVQDLPLSGAPAVPVASLSRRSQHSSIPSQLPHLPSELYDVIVKFPEPLRATTWLRCCYEPYFETTTTASGQTDVIPGEVTQISLWKAYEKQFEQVWQTAKTRPNPDWPPLLPAVDFIKNVNSAFPNSEAMVVTLDAEGDQPAKKKFIIKGIQPRQFVVNIDVANYEALKQKSASTLTNTSNGSLPIGHIDQEKFQHTLKQKIEQTLTQNSNAIPPLAKGNPVNTVSVELMSRVFSEVIQTDDSGELGNVFRVFNSYWLPDVVYANPALVQHGYIDGKWLGYLL</sequence>
<dbReference type="InterPro" id="IPR052406">
    <property type="entry name" value="Chromatin_Remodeling_Comp"/>
</dbReference>
<reference evidence="7 8" key="1">
    <citation type="journal article" date="2009" name="Nature">
        <title>Evolution of pathogenicity and sexual reproduction in eight Candida genomes.</title>
        <authorList>
            <person name="Butler G."/>
            <person name="Rasmussen M.D."/>
            <person name="Lin M.F."/>
            <person name="Santos M.A."/>
            <person name="Sakthikumar S."/>
            <person name="Munro C.A."/>
            <person name="Rheinbay E."/>
            <person name="Grabherr M."/>
            <person name="Forche A."/>
            <person name="Reedy J.L."/>
            <person name="Agrafioti I."/>
            <person name="Arnaud M.B."/>
            <person name="Bates S."/>
            <person name="Brown A.J."/>
            <person name="Brunke S."/>
            <person name="Costanzo M.C."/>
            <person name="Fitzpatrick D.A."/>
            <person name="de Groot P.W."/>
            <person name="Harris D."/>
            <person name="Hoyer L.L."/>
            <person name="Hube B."/>
            <person name="Klis F.M."/>
            <person name="Kodira C."/>
            <person name="Lennard N."/>
            <person name="Logue M.E."/>
            <person name="Martin R."/>
            <person name="Neiman A.M."/>
            <person name="Nikolaou E."/>
            <person name="Quail M.A."/>
            <person name="Quinn J."/>
            <person name="Santos M.C."/>
            <person name="Schmitzberger F.F."/>
            <person name="Sherlock G."/>
            <person name="Shah P."/>
            <person name="Silverstein K.A."/>
            <person name="Skrzypek M.S."/>
            <person name="Soll D."/>
            <person name="Staggs R."/>
            <person name="Stansfield I."/>
            <person name="Stumpf M.P."/>
            <person name="Sudbery P.E."/>
            <person name="Srikantha T."/>
            <person name="Zeng Q."/>
            <person name="Berman J."/>
            <person name="Berriman M."/>
            <person name="Heitman J."/>
            <person name="Gow N.A."/>
            <person name="Lorenz M.C."/>
            <person name="Birren B.W."/>
            <person name="Kellis M."/>
            <person name="Cuomo C.A."/>
        </authorList>
    </citation>
    <scope>NUCLEOTIDE SEQUENCE [LARGE SCALE GENOMIC DNA]</scope>
    <source>
        <strain evidence="8">ATCC 6260 / CBS 566 / DSM 6381 / JCM 1539 / NBRC 10279 / NRRL Y-324</strain>
    </source>
</reference>